<dbReference type="GO" id="GO:0006869">
    <property type="term" value="P:lipid transport"/>
    <property type="evidence" value="ECO:0007669"/>
    <property type="project" value="InterPro"/>
</dbReference>
<dbReference type="PANTHER" id="PTHR14096:SF28">
    <property type="entry name" value="APOLIPOPROTEIN L, 1-RELATED"/>
    <property type="match status" value="1"/>
</dbReference>
<gene>
    <name evidence="3" type="ORF">ACAOBT_LOCUS18199</name>
</gene>
<dbReference type="GO" id="GO:0008289">
    <property type="term" value="F:lipid binding"/>
    <property type="evidence" value="ECO:0007669"/>
    <property type="project" value="InterPro"/>
</dbReference>
<evidence type="ECO:0008006" key="5">
    <source>
        <dbReference type="Google" id="ProtNLM"/>
    </source>
</evidence>
<dbReference type="PANTHER" id="PTHR14096">
    <property type="entry name" value="APOLIPOPROTEIN L"/>
    <property type="match status" value="1"/>
</dbReference>
<evidence type="ECO:0000256" key="2">
    <source>
        <dbReference type="SAM" id="MobiDB-lite"/>
    </source>
</evidence>
<name>A0A9P0PJ01_ACAOB</name>
<protein>
    <recommendedName>
        <fullName evidence="5">Apolipoprotein L3</fullName>
    </recommendedName>
</protein>
<reference evidence="3" key="1">
    <citation type="submission" date="2022-03" db="EMBL/GenBank/DDBJ databases">
        <authorList>
            <person name="Sayadi A."/>
        </authorList>
    </citation>
    <scope>NUCLEOTIDE SEQUENCE</scope>
</reference>
<organism evidence="3 4">
    <name type="scientific">Acanthoscelides obtectus</name>
    <name type="common">Bean weevil</name>
    <name type="synonym">Bruchus obtectus</name>
    <dbReference type="NCBI Taxonomy" id="200917"/>
    <lineage>
        <taxon>Eukaryota</taxon>
        <taxon>Metazoa</taxon>
        <taxon>Ecdysozoa</taxon>
        <taxon>Arthropoda</taxon>
        <taxon>Hexapoda</taxon>
        <taxon>Insecta</taxon>
        <taxon>Pterygota</taxon>
        <taxon>Neoptera</taxon>
        <taxon>Endopterygota</taxon>
        <taxon>Coleoptera</taxon>
        <taxon>Polyphaga</taxon>
        <taxon>Cucujiformia</taxon>
        <taxon>Chrysomeloidea</taxon>
        <taxon>Chrysomelidae</taxon>
        <taxon>Bruchinae</taxon>
        <taxon>Bruchini</taxon>
        <taxon>Acanthoscelides</taxon>
    </lineage>
</organism>
<proteinExistence type="inferred from homology"/>
<dbReference type="GO" id="GO:0042157">
    <property type="term" value="P:lipoprotein metabolic process"/>
    <property type="evidence" value="ECO:0007669"/>
    <property type="project" value="InterPro"/>
</dbReference>
<dbReference type="Proteomes" id="UP001152888">
    <property type="component" value="Unassembled WGS sequence"/>
</dbReference>
<feature type="region of interest" description="Disordered" evidence="2">
    <location>
        <begin position="318"/>
        <end position="352"/>
    </location>
</feature>
<comment type="caution">
    <text evidence="3">The sequence shown here is derived from an EMBL/GenBank/DDBJ whole genome shotgun (WGS) entry which is preliminary data.</text>
</comment>
<sequence>MEEHMNSSFEWVLKNYIIKLADIIDKLADLKKNIASHHHKYNIAKTAGTAVSGTGVAMIVGSVATAPFTGGSTMVLGAGGAIMSLSGGLSNVITDYVDYKTTTMIMSDLQEIIRSKETFDENLTRQLKHFSMVIEKLIESGVDKNDAVIVAVKGIANGCIDLTHEPNMKLMNALSTAIKLHHIETVGVDAIPYIGKTMHISEKSFQVILNFFGLTGHTGAAVFRTMGRISSVISVAFTVVDIALLIKDWTTEHPTEEIVLEVQRKIEEEKKILSDLLEVINTSKDSVQDTWKKVLAEIETIEEEDLAYEHDFVIIDHDQQETDTKENNTEKDNTPSAEGNGDSEKSKIVYKDQTDNGTISNTCVERYGERNTDQFSNIKSIACTKI</sequence>
<dbReference type="GO" id="GO:0016020">
    <property type="term" value="C:membrane"/>
    <property type="evidence" value="ECO:0007669"/>
    <property type="project" value="TreeGrafter"/>
</dbReference>
<evidence type="ECO:0000313" key="4">
    <source>
        <dbReference type="Proteomes" id="UP001152888"/>
    </source>
</evidence>
<accession>A0A9P0PJ01</accession>
<feature type="compositionally biased region" description="Basic and acidic residues" evidence="2">
    <location>
        <begin position="342"/>
        <end position="352"/>
    </location>
</feature>
<evidence type="ECO:0000313" key="3">
    <source>
        <dbReference type="EMBL" id="CAH1987971.1"/>
    </source>
</evidence>
<dbReference type="InterPro" id="IPR008405">
    <property type="entry name" value="ApoL"/>
</dbReference>
<dbReference type="OrthoDB" id="6747960at2759"/>
<dbReference type="EMBL" id="CAKOFQ010007034">
    <property type="protein sequence ID" value="CAH1987971.1"/>
    <property type="molecule type" value="Genomic_DNA"/>
</dbReference>
<dbReference type="GO" id="GO:0005576">
    <property type="term" value="C:extracellular region"/>
    <property type="evidence" value="ECO:0007669"/>
    <property type="project" value="InterPro"/>
</dbReference>
<keyword evidence="4" id="KW-1185">Reference proteome</keyword>
<comment type="similarity">
    <text evidence="1">Belongs to the apolipoprotein L family.</text>
</comment>
<dbReference type="AlphaFoldDB" id="A0A9P0PJ01"/>
<evidence type="ECO:0000256" key="1">
    <source>
        <dbReference type="ARBA" id="ARBA00010090"/>
    </source>
</evidence>
<feature type="compositionally biased region" description="Basic and acidic residues" evidence="2">
    <location>
        <begin position="318"/>
        <end position="333"/>
    </location>
</feature>